<evidence type="ECO:0000313" key="3">
    <source>
        <dbReference type="EMBL" id="OGL51823.1"/>
    </source>
</evidence>
<dbReference type="SUPFAM" id="SSF53756">
    <property type="entry name" value="UDP-Glycosyltransferase/glycogen phosphorylase"/>
    <property type="match status" value="1"/>
</dbReference>
<sequence length="382" mass="43174">MRKLRILQTNMHRGGWGGQPHMVLLIAKKIRDKGHFVLVAAPKGSTLVKRAREEGIDTYDDLTFQRGFHPFILFSELFKLKRVIERYDIDILHTHGSQDTWAGALSSIFIKKNLILIRTRHNTFQVKYNLFNRLLYKYLIDKLFIVSSGVKKEFEKFIQGGELSEKRILTIHPGIDLNTFNLSLNGKKIRDELSLDGNKILIGVIGRLAKEKGHIFFLKAAAEVAKKINEARFLIVGEGPLRKELEEESVRLGLEGKILFLGFRSDIPEINAALDISVLPSIACESASLVIKESMALKKAVISTSFPGVTETIADGENGVIVPPGDHTAMADAMIRIISNQEIRKRLGEKGRQTIEKNFTEDVFINRIEEAYYNTMIEKGFL</sequence>
<dbReference type="AlphaFoldDB" id="A0A1F7SDF6"/>
<feature type="domain" description="Glycosyl transferase family 1" evidence="1">
    <location>
        <begin position="188"/>
        <end position="353"/>
    </location>
</feature>
<evidence type="ECO:0000313" key="4">
    <source>
        <dbReference type="Proteomes" id="UP000178082"/>
    </source>
</evidence>
<accession>A0A1F7SDF6</accession>
<dbReference type="Proteomes" id="UP000178082">
    <property type="component" value="Unassembled WGS sequence"/>
</dbReference>
<dbReference type="Pfam" id="PF13439">
    <property type="entry name" value="Glyco_transf_4"/>
    <property type="match status" value="1"/>
</dbReference>
<dbReference type="InterPro" id="IPR001296">
    <property type="entry name" value="Glyco_trans_1"/>
</dbReference>
<dbReference type="PANTHER" id="PTHR12526">
    <property type="entry name" value="GLYCOSYLTRANSFERASE"/>
    <property type="match status" value="1"/>
</dbReference>
<dbReference type="PANTHER" id="PTHR12526:SF638">
    <property type="entry name" value="SPORE COAT PROTEIN SA"/>
    <property type="match status" value="1"/>
</dbReference>
<evidence type="ECO:0000259" key="2">
    <source>
        <dbReference type="Pfam" id="PF13439"/>
    </source>
</evidence>
<dbReference type="Gene3D" id="3.40.50.2000">
    <property type="entry name" value="Glycogen Phosphorylase B"/>
    <property type="match status" value="2"/>
</dbReference>
<dbReference type="Pfam" id="PF00534">
    <property type="entry name" value="Glycos_transf_1"/>
    <property type="match status" value="1"/>
</dbReference>
<dbReference type="EMBL" id="MGDI01000037">
    <property type="protein sequence ID" value="OGL51823.1"/>
    <property type="molecule type" value="Genomic_DNA"/>
</dbReference>
<dbReference type="STRING" id="1817883.A3G31_12630"/>
<organism evidence="3 4">
    <name type="scientific">Candidatus Schekmanbacteria bacterium RIFCSPLOWO2_12_FULL_38_15</name>
    <dbReference type="NCBI Taxonomy" id="1817883"/>
    <lineage>
        <taxon>Bacteria</taxon>
        <taxon>Candidatus Schekmaniibacteriota</taxon>
    </lineage>
</organism>
<proteinExistence type="predicted"/>
<dbReference type="InterPro" id="IPR028098">
    <property type="entry name" value="Glyco_trans_4-like_N"/>
</dbReference>
<protein>
    <recommendedName>
        <fullName evidence="5">Glycosyltransferase family 1 protein</fullName>
    </recommendedName>
</protein>
<dbReference type="CDD" id="cd03801">
    <property type="entry name" value="GT4_PimA-like"/>
    <property type="match status" value="1"/>
</dbReference>
<dbReference type="GO" id="GO:0016757">
    <property type="term" value="F:glycosyltransferase activity"/>
    <property type="evidence" value="ECO:0007669"/>
    <property type="project" value="InterPro"/>
</dbReference>
<comment type="caution">
    <text evidence="3">The sequence shown here is derived from an EMBL/GenBank/DDBJ whole genome shotgun (WGS) entry which is preliminary data.</text>
</comment>
<evidence type="ECO:0000259" key="1">
    <source>
        <dbReference type="Pfam" id="PF00534"/>
    </source>
</evidence>
<evidence type="ECO:0008006" key="5">
    <source>
        <dbReference type="Google" id="ProtNLM"/>
    </source>
</evidence>
<reference evidence="3 4" key="1">
    <citation type="journal article" date="2016" name="Nat. Commun.">
        <title>Thousands of microbial genomes shed light on interconnected biogeochemical processes in an aquifer system.</title>
        <authorList>
            <person name="Anantharaman K."/>
            <person name="Brown C.T."/>
            <person name="Hug L.A."/>
            <person name="Sharon I."/>
            <person name="Castelle C.J."/>
            <person name="Probst A.J."/>
            <person name="Thomas B.C."/>
            <person name="Singh A."/>
            <person name="Wilkins M.J."/>
            <person name="Karaoz U."/>
            <person name="Brodie E.L."/>
            <person name="Williams K.H."/>
            <person name="Hubbard S.S."/>
            <person name="Banfield J.F."/>
        </authorList>
    </citation>
    <scope>NUCLEOTIDE SEQUENCE [LARGE SCALE GENOMIC DNA]</scope>
</reference>
<feature type="domain" description="Glycosyltransferase subfamily 4-like N-terminal" evidence="2">
    <location>
        <begin position="16"/>
        <end position="178"/>
    </location>
</feature>
<gene>
    <name evidence="3" type="ORF">A3G31_12630</name>
</gene>
<name>A0A1F7SDF6_9BACT</name>